<protein>
    <recommendedName>
        <fullName evidence="1">YqaJ viral recombinase domain-containing protein</fullName>
    </recommendedName>
</protein>
<comment type="caution">
    <text evidence="2">The sequence shown here is derived from an EMBL/GenBank/DDBJ whole genome shotgun (WGS) entry which is preliminary data.</text>
</comment>
<dbReference type="PATRIC" id="fig|1333857.3.peg.685"/>
<dbReference type="RefSeq" id="WP_021198665.1">
    <property type="nucleotide sequence ID" value="NZ_ATAO01000079.1"/>
</dbReference>
<evidence type="ECO:0000259" key="1">
    <source>
        <dbReference type="Pfam" id="PF09588"/>
    </source>
</evidence>
<gene>
    <name evidence="2" type="ORF">L687_12260</name>
</gene>
<name>T5KWJ7_MICMQ</name>
<dbReference type="Pfam" id="PF09588">
    <property type="entry name" value="YqaJ"/>
    <property type="match status" value="1"/>
</dbReference>
<feature type="domain" description="YqaJ viral recombinase" evidence="1">
    <location>
        <begin position="21"/>
        <end position="149"/>
    </location>
</feature>
<dbReference type="SUPFAM" id="SSF52980">
    <property type="entry name" value="Restriction endonuclease-like"/>
    <property type="match status" value="1"/>
</dbReference>
<sequence length="325" mass="35371">MTPPITAARIVVPDDAPRTVWMLERGEGVTASDAWKIARAGIKARRTIVEQKMNGSTFRGNKATNAGHAREAALLDEAAERLTSLTPNGALWASVENDLHRATPDAIGIDPDGALVVVEVKSHEFGWKSDAIPVEHMAQMQWQIHVLGADYALYGFEVRDEDDMPPIGGATWIPVPRDEEMIAYLVERADDFIAWRDAGCPDIDALPVEVNAALSRWAPLKRSLDIAAAAEKKAADEMKKAIAKLPHAARFGAVGMGAGGGFQSSVTESISIDEATWKSASPEVHAHAEQLRVELALIEASALKHYPKTTRRTSLRFQEVENVDN</sequence>
<dbReference type="Proteomes" id="UP000016033">
    <property type="component" value="Unassembled WGS sequence"/>
</dbReference>
<dbReference type="AlphaFoldDB" id="T5KWJ7"/>
<evidence type="ECO:0000313" key="2">
    <source>
        <dbReference type="EMBL" id="EQM83386.1"/>
    </source>
</evidence>
<dbReference type="InterPro" id="IPR011335">
    <property type="entry name" value="Restrct_endonuc-II-like"/>
</dbReference>
<evidence type="ECO:0000313" key="3">
    <source>
        <dbReference type="Proteomes" id="UP000016033"/>
    </source>
</evidence>
<accession>T5KWJ7</accession>
<reference evidence="2 3" key="1">
    <citation type="journal article" date="2013" name="Genome Announc.">
        <title>Whole-genome sequences of five oyster-associated bacteria show potential for crude oil hydrocarbon degradation.</title>
        <authorList>
            <person name="Chauhan A."/>
            <person name="Green S."/>
            <person name="Pathak A."/>
            <person name="Thomas J."/>
            <person name="Venkatramanan R."/>
        </authorList>
    </citation>
    <scope>NUCLEOTIDE SEQUENCE [LARGE SCALE GENOMIC DNA]</scope>
    <source>
        <strain evidence="2 3">MF109</strain>
    </source>
</reference>
<proteinExistence type="predicted"/>
<dbReference type="InterPro" id="IPR019080">
    <property type="entry name" value="YqaJ_viral_recombinase"/>
</dbReference>
<organism evidence="2 3">
    <name type="scientific">Microbacterium maritypicum MF109</name>
    <dbReference type="NCBI Taxonomy" id="1333857"/>
    <lineage>
        <taxon>Bacteria</taxon>
        <taxon>Bacillati</taxon>
        <taxon>Actinomycetota</taxon>
        <taxon>Actinomycetes</taxon>
        <taxon>Micrococcales</taxon>
        <taxon>Microbacteriaceae</taxon>
        <taxon>Microbacterium</taxon>
    </lineage>
</organism>
<dbReference type="EMBL" id="ATAO01000079">
    <property type="protein sequence ID" value="EQM83386.1"/>
    <property type="molecule type" value="Genomic_DNA"/>
</dbReference>
<dbReference type="Gene3D" id="3.90.320.10">
    <property type="match status" value="1"/>
</dbReference>
<dbReference type="InterPro" id="IPR011604">
    <property type="entry name" value="PDDEXK-like_dom_sf"/>
</dbReference>